<protein>
    <submittedName>
        <fullName evidence="5">GntR family transcriptional regulator</fullName>
    </submittedName>
</protein>
<gene>
    <name evidence="5" type="ORF">K8F61_12720</name>
</gene>
<accession>A0ABY3RP10</accession>
<dbReference type="InterPro" id="IPR008920">
    <property type="entry name" value="TF_FadR/GntR_C"/>
</dbReference>
<dbReference type="RefSeq" id="WP_231819377.1">
    <property type="nucleotide sequence ID" value="NZ_CP082781.1"/>
</dbReference>
<keyword evidence="3" id="KW-0804">Transcription</keyword>
<name>A0ABY3RP10_9MICO</name>
<keyword evidence="2" id="KW-0238">DNA-binding</keyword>
<sequence length="229" mass="25132">MSREALATMRPLVERDHLTERTYEAIRAAVLSGDLPPGTPLSVPELARRLEVSRSPVREAVQRLVHEHLATAVTHSGAVVSRMDGEELRSLYVVREMLEGLAARLATEVTDQAGLDALADILSEHESLFEAEDGGDTGARHIELDTRFHRAIRDLAGNHHLSGILESIVDRSHSAMHTLWGGDEQARIALDEHRRIVAAIRSGDPAAAEEAARDHIVKLGIRLRRTSAP</sequence>
<feature type="domain" description="HTH gntR-type" evidence="4">
    <location>
        <begin position="16"/>
        <end position="83"/>
    </location>
</feature>
<organism evidence="5 6">
    <name type="scientific">Microbacterium resistens</name>
    <dbReference type="NCBI Taxonomy" id="156977"/>
    <lineage>
        <taxon>Bacteria</taxon>
        <taxon>Bacillati</taxon>
        <taxon>Actinomycetota</taxon>
        <taxon>Actinomycetes</taxon>
        <taxon>Micrococcales</taxon>
        <taxon>Microbacteriaceae</taxon>
        <taxon>Microbacterium</taxon>
    </lineage>
</organism>
<evidence type="ECO:0000313" key="5">
    <source>
        <dbReference type="EMBL" id="UGS25536.1"/>
    </source>
</evidence>
<dbReference type="SMART" id="SM00345">
    <property type="entry name" value="HTH_GNTR"/>
    <property type="match status" value="1"/>
</dbReference>
<dbReference type="SMART" id="SM00895">
    <property type="entry name" value="FCD"/>
    <property type="match status" value="1"/>
</dbReference>
<dbReference type="PROSITE" id="PS50949">
    <property type="entry name" value="HTH_GNTR"/>
    <property type="match status" value="1"/>
</dbReference>
<keyword evidence="6" id="KW-1185">Reference proteome</keyword>
<dbReference type="EMBL" id="CP082781">
    <property type="protein sequence ID" value="UGS25536.1"/>
    <property type="molecule type" value="Genomic_DNA"/>
</dbReference>
<evidence type="ECO:0000256" key="3">
    <source>
        <dbReference type="ARBA" id="ARBA00023163"/>
    </source>
</evidence>
<evidence type="ECO:0000256" key="2">
    <source>
        <dbReference type="ARBA" id="ARBA00023125"/>
    </source>
</evidence>
<dbReference type="Gene3D" id="1.20.120.530">
    <property type="entry name" value="GntR ligand-binding domain-like"/>
    <property type="match status" value="1"/>
</dbReference>
<dbReference type="InterPro" id="IPR011711">
    <property type="entry name" value="GntR_C"/>
</dbReference>
<dbReference type="SUPFAM" id="SSF48008">
    <property type="entry name" value="GntR ligand-binding domain-like"/>
    <property type="match status" value="1"/>
</dbReference>
<dbReference type="Proteomes" id="UP001199642">
    <property type="component" value="Chromosome"/>
</dbReference>
<dbReference type="Pfam" id="PF00392">
    <property type="entry name" value="GntR"/>
    <property type="match status" value="1"/>
</dbReference>
<evidence type="ECO:0000313" key="6">
    <source>
        <dbReference type="Proteomes" id="UP001199642"/>
    </source>
</evidence>
<dbReference type="PANTHER" id="PTHR43537:SF24">
    <property type="entry name" value="GLUCONATE OPERON TRANSCRIPTIONAL REPRESSOR"/>
    <property type="match status" value="1"/>
</dbReference>
<keyword evidence="1" id="KW-0805">Transcription regulation</keyword>
<evidence type="ECO:0000259" key="4">
    <source>
        <dbReference type="PROSITE" id="PS50949"/>
    </source>
</evidence>
<dbReference type="InterPro" id="IPR036390">
    <property type="entry name" value="WH_DNA-bd_sf"/>
</dbReference>
<dbReference type="Pfam" id="PF07729">
    <property type="entry name" value="FCD"/>
    <property type="match status" value="1"/>
</dbReference>
<dbReference type="InterPro" id="IPR000524">
    <property type="entry name" value="Tscrpt_reg_HTH_GntR"/>
</dbReference>
<proteinExistence type="predicted"/>
<dbReference type="SUPFAM" id="SSF46785">
    <property type="entry name" value="Winged helix' DNA-binding domain"/>
    <property type="match status" value="1"/>
</dbReference>
<dbReference type="PANTHER" id="PTHR43537">
    <property type="entry name" value="TRANSCRIPTIONAL REGULATOR, GNTR FAMILY"/>
    <property type="match status" value="1"/>
</dbReference>
<reference evidence="5 6" key="1">
    <citation type="submission" date="2023-01" db="EMBL/GenBank/DDBJ databases">
        <title>Characterization of estradiol degrading bacteria Microbacterium sp. MZT7 and reveal degrading genes through genome analysis.</title>
        <authorList>
            <person name="Hao P."/>
            <person name="Gao Y."/>
        </authorList>
    </citation>
    <scope>NUCLEOTIDE SEQUENCE [LARGE SCALE GENOMIC DNA]</scope>
    <source>
        <strain evidence="5 6">MZT7</strain>
    </source>
</reference>
<evidence type="ECO:0000256" key="1">
    <source>
        <dbReference type="ARBA" id="ARBA00023015"/>
    </source>
</evidence>
<dbReference type="InterPro" id="IPR036388">
    <property type="entry name" value="WH-like_DNA-bd_sf"/>
</dbReference>
<dbReference type="Gene3D" id="1.10.10.10">
    <property type="entry name" value="Winged helix-like DNA-binding domain superfamily/Winged helix DNA-binding domain"/>
    <property type="match status" value="1"/>
</dbReference>
<dbReference type="CDD" id="cd07377">
    <property type="entry name" value="WHTH_GntR"/>
    <property type="match status" value="1"/>
</dbReference>